<dbReference type="EC" id="2.7.13.3" evidence="2"/>
<keyword evidence="3" id="KW-0597">Phosphoprotein</keyword>
<comment type="caution">
    <text evidence="8">The sequence shown here is derived from an EMBL/GenBank/DDBJ whole genome shotgun (WGS) entry which is preliminary data.</text>
</comment>
<dbReference type="PANTHER" id="PTHR43547:SF2">
    <property type="entry name" value="HYBRID SIGNAL TRANSDUCTION HISTIDINE KINASE C"/>
    <property type="match status" value="1"/>
</dbReference>
<keyword evidence="4 8" id="KW-0808">Transferase</keyword>
<keyword evidence="5" id="KW-0902">Two-component regulatory system</keyword>
<name>A0A845QX58_9CLOT</name>
<evidence type="ECO:0000313" key="8">
    <source>
        <dbReference type="EMBL" id="NBI06359.1"/>
    </source>
</evidence>
<feature type="transmembrane region" description="Helical" evidence="6">
    <location>
        <begin position="20"/>
        <end position="53"/>
    </location>
</feature>
<accession>A0A845QX58</accession>
<evidence type="ECO:0000256" key="2">
    <source>
        <dbReference type="ARBA" id="ARBA00012438"/>
    </source>
</evidence>
<feature type="transmembrane region" description="Helical" evidence="6">
    <location>
        <begin position="154"/>
        <end position="176"/>
    </location>
</feature>
<dbReference type="SMART" id="SM00387">
    <property type="entry name" value="HATPase_c"/>
    <property type="match status" value="1"/>
</dbReference>
<evidence type="ECO:0000256" key="5">
    <source>
        <dbReference type="ARBA" id="ARBA00023012"/>
    </source>
</evidence>
<feature type="transmembrane region" description="Helical" evidence="6">
    <location>
        <begin position="120"/>
        <end position="142"/>
    </location>
</feature>
<evidence type="ECO:0000256" key="4">
    <source>
        <dbReference type="ARBA" id="ARBA00022777"/>
    </source>
</evidence>
<organism evidence="8 9">
    <name type="scientific">Senegalia massiliensis</name>
    <dbReference type="NCBI Taxonomy" id="1720316"/>
    <lineage>
        <taxon>Bacteria</taxon>
        <taxon>Bacillati</taxon>
        <taxon>Bacillota</taxon>
        <taxon>Clostridia</taxon>
        <taxon>Eubacteriales</taxon>
        <taxon>Clostridiaceae</taxon>
        <taxon>Senegalia</taxon>
    </lineage>
</organism>
<dbReference type="PROSITE" id="PS50109">
    <property type="entry name" value="HIS_KIN"/>
    <property type="match status" value="1"/>
</dbReference>
<dbReference type="Pfam" id="PF02518">
    <property type="entry name" value="HATPase_c"/>
    <property type="match status" value="1"/>
</dbReference>
<dbReference type="GO" id="GO:0000155">
    <property type="term" value="F:phosphorelay sensor kinase activity"/>
    <property type="evidence" value="ECO:0007669"/>
    <property type="project" value="TreeGrafter"/>
</dbReference>
<keyword evidence="4 8" id="KW-0418">Kinase</keyword>
<keyword evidence="6" id="KW-0472">Membrane</keyword>
<gene>
    <name evidence="8" type="ORF">D3Z33_05730</name>
</gene>
<dbReference type="InterPro" id="IPR003594">
    <property type="entry name" value="HATPase_dom"/>
</dbReference>
<feature type="transmembrane region" description="Helical" evidence="6">
    <location>
        <begin position="91"/>
        <end position="108"/>
    </location>
</feature>
<keyword evidence="6" id="KW-0812">Transmembrane</keyword>
<proteinExistence type="predicted"/>
<evidence type="ECO:0000259" key="7">
    <source>
        <dbReference type="PROSITE" id="PS50109"/>
    </source>
</evidence>
<evidence type="ECO:0000313" key="9">
    <source>
        <dbReference type="Proteomes" id="UP000467132"/>
    </source>
</evidence>
<keyword evidence="9" id="KW-1185">Reference proteome</keyword>
<dbReference type="InterPro" id="IPR004358">
    <property type="entry name" value="Sig_transdc_His_kin-like_C"/>
</dbReference>
<dbReference type="InterPro" id="IPR036890">
    <property type="entry name" value="HATPase_C_sf"/>
</dbReference>
<sequence length="422" mass="49778">MDVLQMVKWTHFKKRIYISLMDVIFSFFSLSYILAGFRITLSLVIFPVFLNLYKSLNPIITSVFTGMTGVIFRSLFMTLDGKSFIPAFKQSYPEVTFHLVYGLIYYFLYYKRKETSHFFWFITVVLCDLFANLSEVIFRVFIYSDIGFETNIKSLILIALIRGGFAFIILLSIHYYNLFTVKKEHEERYRRLVILSSELESEVYYMNMNNNYIENVMSNAYNLYEKLENDDDKKMALMISKDVHEIKKNYSRVIGGIESIMEDKVRYKFMTLYAIMDILKKNIDMYIEKNNLNISLNVYIKEDVNIYKHYYIMSVFRNLIMNAIESIGENDGNINFKYTKENNRYIFIIEDNGPSIKENNINYIFEPGFSTKFNKDSGNIKRGIGLTVVKDIVEKEFRGNIEVSSNSKSTKFIIIIPIEEME</sequence>
<dbReference type="InterPro" id="IPR005467">
    <property type="entry name" value="His_kinase_dom"/>
</dbReference>
<evidence type="ECO:0000256" key="1">
    <source>
        <dbReference type="ARBA" id="ARBA00000085"/>
    </source>
</evidence>
<feature type="domain" description="Histidine kinase" evidence="7">
    <location>
        <begin position="194"/>
        <end position="420"/>
    </location>
</feature>
<feature type="transmembrane region" description="Helical" evidence="6">
    <location>
        <begin position="59"/>
        <end position="79"/>
    </location>
</feature>
<dbReference type="SUPFAM" id="SSF55874">
    <property type="entry name" value="ATPase domain of HSP90 chaperone/DNA topoisomerase II/histidine kinase"/>
    <property type="match status" value="1"/>
</dbReference>
<dbReference type="EMBL" id="QXXA01000006">
    <property type="protein sequence ID" value="NBI06359.1"/>
    <property type="molecule type" value="Genomic_DNA"/>
</dbReference>
<keyword evidence="6" id="KW-1133">Transmembrane helix</keyword>
<evidence type="ECO:0000256" key="3">
    <source>
        <dbReference type="ARBA" id="ARBA00022553"/>
    </source>
</evidence>
<dbReference type="PRINTS" id="PR00344">
    <property type="entry name" value="BCTRLSENSOR"/>
</dbReference>
<dbReference type="PANTHER" id="PTHR43547">
    <property type="entry name" value="TWO-COMPONENT HISTIDINE KINASE"/>
    <property type="match status" value="1"/>
</dbReference>
<reference evidence="8 9" key="1">
    <citation type="submission" date="2018-08" db="EMBL/GenBank/DDBJ databases">
        <title>Murine metabolic-syndrome-specific gut microbial biobank.</title>
        <authorList>
            <person name="Liu C."/>
        </authorList>
    </citation>
    <scope>NUCLEOTIDE SEQUENCE [LARGE SCALE GENOMIC DNA]</scope>
    <source>
        <strain evidence="8 9">583</strain>
    </source>
</reference>
<protein>
    <recommendedName>
        <fullName evidence="2">histidine kinase</fullName>
        <ecNumber evidence="2">2.7.13.3</ecNumber>
    </recommendedName>
</protein>
<dbReference type="Gene3D" id="3.30.565.10">
    <property type="entry name" value="Histidine kinase-like ATPase, C-terminal domain"/>
    <property type="match status" value="1"/>
</dbReference>
<evidence type="ECO:0000256" key="6">
    <source>
        <dbReference type="SAM" id="Phobius"/>
    </source>
</evidence>
<dbReference type="CDD" id="cd00075">
    <property type="entry name" value="HATPase"/>
    <property type="match status" value="1"/>
</dbReference>
<dbReference type="AlphaFoldDB" id="A0A845QX58"/>
<comment type="catalytic activity">
    <reaction evidence="1">
        <text>ATP + protein L-histidine = ADP + protein N-phospho-L-histidine.</text>
        <dbReference type="EC" id="2.7.13.3"/>
    </reaction>
</comment>
<dbReference type="Proteomes" id="UP000467132">
    <property type="component" value="Unassembled WGS sequence"/>
</dbReference>